<organism evidence="1 2">
    <name type="scientific">Nocardiopsis metallicus</name>
    <dbReference type="NCBI Taxonomy" id="179819"/>
    <lineage>
        <taxon>Bacteria</taxon>
        <taxon>Bacillati</taxon>
        <taxon>Actinomycetota</taxon>
        <taxon>Actinomycetes</taxon>
        <taxon>Streptosporangiales</taxon>
        <taxon>Nocardiopsidaceae</taxon>
        <taxon>Nocardiopsis</taxon>
    </lineage>
</organism>
<dbReference type="Proteomes" id="UP000579647">
    <property type="component" value="Unassembled WGS sequence"/>
</dbReference>
<evidence type="ECO:0008006" key="3">
    <source>
        <dbReference type="Google" id="ProtNLM"/>
    </source>
</evidence>
<name>A0A840WER6_9ACTN</name>
<dbReference type="RefSeq" id="WP_184363830.1">
    <property type="nucleotide sequence ID" value="NZ_BAAAKM010000017.1"/>
</dbReference>
<proteinExistence type="predicted"/>
<sequence>MSVEADSERERTVAAYRRFAASCAGGGSPDYERIALGVAEDEQILDLVLSLPAGNKRQPNLLLGAVRFLGGPTDSFAGFAQWVVAHWDRVRAVVLERMTQTNEVRRCATLLPVLAQLQGPLALIEVGASAGLCLYPDRYRYSYDGGAPIGPADSPVLLECETRGPVPVPQEVPRVVWRAGVDLNPLHAGDADDVRWLESLIWPGPTWAGRVERLRAAASVAAAEPPLLVAGNLLEALPELAAKAPADATLVVFHSAVAAYLSESERGQLEQMMGELDGHWISNEGGRVIPGWEHVRPPEPTNFTMALDGRVVAYTGEHGQSVTWR</sequence>
<protein>
    <recommendedName>
        <fullName evidence="3">DUF2332 domain-containing protein</fullName>
    </recommendedName>
</protein>
<dbReference type="AlphaFoldDB" id="A0A840WER6"/>
<evidence type="ECO:0000313" key="2">
    <source>
        <dbReference type="Proteomes" id="UP000579647"/>
    </source>
</evidence>
<accession>A0A840WER6</accession>
<reference evidence="1 2" key="1">
    <citation type="submission" date="2020-08" db="EMBL/GenBank/DDBJ databases">
        <title>Sequencing the genomes of 1000 actinobacteria strains.</title>
        <authorList>
            <person name="Klenk H.-P."/>
        </authorList>
    </citation>
    <scope>NUCLEOTIDE SEQUENCE [LARGE SCALE GENOMIC DNA]</scope>
    <source>
        <strain evidence="1 2">DSM 44598</strain>
    </source>
</reference>
<dbReference type="EMBL" id="JACHDO010000001">
    <property type="protein sequence ID" value="MBB5490455.1"/>
    <property type="molecule type" value="Genomic_DNA"/>
</dbReference>
<evidence type="ECO:0000313" key="1">
    <source>
        <dbReference type="EMBL" id="MBB5490455.1"/>
    </source>
</evidence>
<dbReference type="Pfam" id="PF10094">
    <property type="entry name" value="DUF2332"/>
    <property type="match status" value="1"/>
</dbReference>
<keyword evidence="2" id="KW-1185">Reference proteome</keyword>
<dbReference type="InterPro" id="IPR011200">
    <property type="entry name" value="UCP012608"/>
</dbReference>
<gene>
    <name evidence="1" type="ORF">HNR07_001592</name>
</gene>
<comment type="caution">
    <text evidence="1">The sequence shown here is derived from an EMBL/GenBank/DDBJ whole genome shotgun (WGS) entry which is preliminary data.</text>
</comment>